<dbReference type="CDD" id="cd19358">
    <property type="entry name" value="TenA_E_Spr0628-like"/>
    <property type="match status" value="1"/>
</dbReference>
<evidence type="ECO:0000256" key="2">
    <source>
        <dbReference type="PIRSR" id="PIRSR003170-1"/>
    </source>
</evidence>
<name>A0A1E3H4U9_9HYPH</name>
<comment type="catalytic activity">
    <reaction evidence="1">
        <text>4-amino-5-aminomethyl-2-methylpyrimidine + H2O = 4-amino-5-hydroxymethyl-2-methylpyrimidine + NH4(+)</text>
        <dbReference type="Rhea" id="RHEA:31799"/>
        <dbReference type="ChEBI" id="CHEBI:15377"/>
        <dbReference type="ChEBI" id="CHEBI:16892"/>
        <dbReference type="ChEBI" id="CHEBI:28938"/>
        <dbReference type="ChEBI" id="CHEBI:63416"/>
        <dbReference type="EC" id="3.5.99.2"/>
    </reaction>
</comment>
<dbReference type="Gene3D" id="1.20.910.10">
    <property type="entry name" value="Heme oxygenase-like"/>
    <property type="match status" value="1"/>
</dbReference>
<comment type="caution">
    <text evidence="5">The sequence shown here is derived from an EMBL/GenBank/DDBJ whole genome shotgun (WGS) entry which is preliminary data.</text>
</comment>
<feature type="active site" description="Proton donor" evidence="2">
    <location>
        <position position="210"/>
    </location>
</feature>
<protein>
    <recommendedName>
        <fullName evidence="1">Aminopyrimidine aminohydrolase</fullName>
        <ecNumber evidence="1">3.5.99.2</ecNumber>
    </recommendedName>
</protein>
<dbReference type="GO" id="GO:0009229">
    <property type="term" value="P:thiamine diphosphate biosynthetic process"/>
    <property type="evidence" value="ECO:0007669"/>
    <property type="project" value="UniProtKB-UniPathway"/>
</dbReference>
<dbReference type="EC" id="3.5.99.2" evidence="1"/>
<dbReference type="PATRIC" id="fig|1439726.3.peg.1364"/>
<dbReference type="InterPro" id="IPR050967">
    <property type="entry name" value="Thiamine_Salvage_TenA"/>
</dbReference>
<dbReference type="InterPro" id="IPR016084">
    <property type="entry name" value="Haem_Oase-like_multi-hlx"/>
</dbReference>
<dbReference type="PANTHER" id="PTHR43198">
    <property type="entry name" value="BIFUNCTIONAL TH2 PROTEIN"/>
    <property type="match status" value="1"/>
</dbReference>
<feature type="binding site" evidence="3">
    <location>
        <position position="87"/>
    </location>
    <ligand>
        <name>substrate</name>
    </ligand>
</feature>
<feature type="domain" description="Thiaminase-2/PQQC" evidence="4">
    <location>
        <begin position="20"/>
        <end position="218"/>
    </location>
</feature>
<dbReference type="GO" id="GO:0009228">
    <property type="term" value="P:thiamine biosynthetic process"/>
    <property type="evidence" value="ECO:0007669"/>
    <property type="project" value="UniProtKB-KW"/>
</dbReference>
<comment type="similarity">
    <text evidence="1">Belongs to the TenA family.</text>
</comment>
<keyword evidence="1 5" id="KW-0378">Hydrolase</keyword>
<dbReference type="PANTHER" id="PTHR43198:SF2">
    <property type="entry name" value="SI:CH1073-67J19.1-RELATED"/>
    <property type="match status" value="1"/>
</dbReference>
<evidence type="ECO:0000256" key="1">
    <source>
        <dbReference type="PIRNR" id="PIRNR003170"/>
    </source>
</evidence>
<keyword evidence="1" id="KW-0784">Thiamine biosynthesis</keyword>
<comment type="pathway">
    <text evidence="1">Cofactor biosynthesis; thiamine diphosphate biosynthesis.</text>
</comment>
<dbReference type="Pfam" id="PF03070">
    <property type="entry name" value="TENA_THI-4"/>
    <property type="match status" value="1"/>
</dbReference>
<accession>A0A1E3H4U9</accession>
<gene>
    <name evidence="5" type="primary">tenA_1</name>
    <name evidence="5" type="ORF">A6302_01296</name>
</gene>
<sequence>MTDLPVSFSDELRNLCADDWRAATEHRFVDELLAGTVDPDVMRAYLVQDYQFIDGFVALLGSAIANADHFASRLAIARFLAMITSDENTYFVRAFDALGVSEADRFAPQLAAPTADFQALMARATAGGSYVRCLAVLVVAEWLYMSWAQRRTGPLPADFVHAEWITLHDNAYFNEVVGWLRSELDRAAGNASEAEREIAAALFTEAVALERAFFDHLYA</sequence>
<dbReference type="PIRSF" id="PIRSF003170">
    <property type="entry name" value="Pet18p"/>
    <property type="match status" value="1"/>
</dbReference>
<dbReference type="InterPro" id="IPR026285">
    <property type="entry name" value="TenA_E"/>
</dbReference>
<comment type="function">
    <text evidence="1">Catalyzes an amino-pyrimidine hydrolysis reaction at the C5' of the pyrimidine moiety of thiamine compounds, a reaction that is part of a thiamine salvage pathway. Thus, catalyzes the conversion of 4-amino-5-aminomethyl-2-methylpyrimidine to 4-amino-5-hydroxymethyl-2-methylpyrimidine (HMP).</text>
</comment>
<dbReference type="GO" id="GO:0050334">
    <property type="term" value="F:thiaminase activity"/>
    <property type="evidence" value="ECO:0007669"/>
    <property type="project" value="UniProtKB-UniRule"/>
</dbReference>
<evidence type="ECO:0000313" key="6">
    <source>
        <dbReference type="Proteomes" id="UP000094622"/>
    </source>
</evidence>
<reference evidence="5 6" key="1">
    <citation type="submission" date="2016-07" db="EMBL/GenBank/DDBJ databases">
        <title>Draft Genome Sequence of Methylobrevis pamukkalensis PK2.</title>
        <authorList>
            <person name="Vasilenko O.V."/>
            <person name="Doronina N.V."/>
            <person name="Shmareva M.N."/>
            <person name="Tarlachkov S.V."/>
            <person name="Mustakhimov I."/>
            <person name="Trotsenko Y.A."/>
        </authorList>
    </citation>
    <scope>NUCLEOTIDE SEQUENCE [LARGE SCALE GENOMIC DNA]</scope>
    <source>
        <strain evidence="5 6">PK2</strain>
    </source>
</reference>
<dbReference type="Proteomes" id="UP000094622">
    <property type="component" value="Unassembled WGS sequence"/>
</dbReference>
<evidence type="ECO:0000313" key="5">
    <source>
        <dbReference type="EMBL" id="ODN71344.1"/>
    </source>
</evidence>
<dbReference type="RefSeq" id="WP_245293938.1">
    <property type="nucleotide sequence ID" value="NZ_MCRJ01000023.1"/>
</dbReference>
<dbReference type="AlphaFoldDB" id="A0A1E3H4U9"/>
<dbReference type="SUPFAM" id="SSF48613">
    <property type="entry name" value="Heme oxygenase-like"/>
    <property type="match status" value="1"/>
</dbReference>
<dbReference type="UniPathway" id="UPA00060"/>
<evidence type="ECO:0000256" key="3">
    <source>
        <dbReference type="PIRSR" id="PIRSR003170-2"/>
    </source>
</evidence>
<organism evidence="5 6">
    <name type="scientific">Methylobrevis pamukkalensis</name>
    <dbReference type="NCBI Taxonomy" id="1439726"/>
    <lineage>
        <taxon>Bacteria</taxon>
        <taxon>Pseudomonadati</taxon>
        <taxon>Pseudomonadota</taxon>
        <taxon>Alphaproteobacteria</taxon>
        <taxon>Hyphomicrobiales</taxon>
        <taxon>Pleomorphomonadaceae</taxon>
        <taxon>Methylobrevis</taxon>
    </lineage>
</organism>
<feature type="binding site" evidence="3">
    <location>
        <position position="49"/>
    </location>
    <ligand>
        <name>substrate</name>
    </ligand>
</feature>
<comment type="catalytic activity">
    <reaction evidence="1">
        <text>thiamine + H2O = 5-(2-hydroxyethyl)-4-methylthiazole + 4-amino-5-hydroxymethyl-2-methylpyrimidine + H(+)</text>
        <dbReference type="Rhea" id="RHEA:17509"/>
        <dbReference type="ChEBI" id="CHEBI:15377"/>
        <dbReference type="ChEBI" id="CHEBI:15378"/>
        <dbReference type="ChEBI" id="CHEBI:16892"/>
        <dbReference type="ChEBI" id="CHEBI:17957"/>
        <dbReference type="ChEBI" id="CHEBI:18385"/>
        <dbReference type="EC" id="3.5.99.2"/>
    </reaction>
</comment>
<proteinExistence type="inferred from homology"/>
<dbReference type="GO" id="GO:0005829">
    <property type="term" value="C:cytosol"/>
    <property type="evidence" value="ECO:0007669"/>
    <property type="project" value="TreeGrafter"/>
</dbReference>
<dbReference type="EMBL" id="MCRJ01000023">
    <property type="protein sequence ID" value="ODN71344.1"/>
    <property type="molecule type" value="Genomic_DNA"/>
</dbReference>
<feature type="binding site" evidence="3">
    <location>
        <position position="141"/>
    </location>
    <ligand>
        <name>substrate</name>
    </ligand>
</feature>
<evidence type="ECO:0000259" key="4">
    <source>
        <dbReference type="Pfam" id="PF03070"/>
    </source>
</evidence>
<keyword evidence="6" id="KW-1185">Reference proteome</keyword>
<dbReference type="InterPro" id="IPR004305">
    <property type="entry name" value="Thiaminase-2/PQQC"/>
</dbReference>